<evidence type="ECO:0000256" key="3">
    <source>
        <dbReference type="ARBA" id="ARBA00022692"/>
    </source>
</evidence>
<organism evidence="7">
    <name type="scientific">freshwater metagenome</name>
    <dbReference type="NCBI Taxonomy" id="449393"/>
    <lineage>
        <taxon>unclassified sequences</taxon>
        <taxon>metagenomes</taxon>
        <taxon>ecological metagenomes</taxon>
    </lineage>
</organism>
<dbReference type="GO" id="GO:0010043">
    <property type="term" value="P:response to zinc ion"/>
    <property type="evidence" value="ECO:0007669"/>
    <property type="project" value="TreeGrafter"/>
</dbReference>
<dbReference type="InterPro" id="IPR001626">
    <property type="entry name" value="ABC_TroCD"/>
</dbReference>
<sequence>MPFLDTIFAPLAYDFFDKGLIVATISGALLGLIGVYITLRGMSYIGHGLSHAVFGGFAAAQLFAAQFYVIGAGLWGIASALAINVVSRKQRIGADAAIGVITTGSFALGVALLTKFGSRGPSFDSALFGSILGISTFQIWGLLAVAVLTLLMVVFRYRALMFTTFDPDVADASGVNVSRTDAMLMIVLSLTILATLTVIGVTLVAAMLVIPAVVARMLTNSFSKMLVASAAIGAGCGFVGMYLSYYAGVPSGTMIVLTGSVVFALALSLRSIRGVINRRSHAADAQAQSVQGKKMPVTF</sequence>
<dbReference type="GO" id="GO:0055085">
    <property type="term" value="P:transmembrane transport"/>
    <property type="evidence" value="ECO:0007669"/>
    <property type="project" value="InterPro"/>
</dbReference>
<evidence type="ECO:0000313" key="7">
    <source>
        <dbReference type="EMBL" id="CAB4537230.1"/>
    </source>
</evidence>
<evidence type="ECO:0000256" key="4">
    <source>
        <dbReference type="ARBA" id="ARBA00022989"/>
    </source>
</evidence>
<evidence type="ECO:0000256" key="2">
    <source>
        <dbReference type="ARBA" id="ARBA00008034"/>
    </source>
</evidence>
<feature type="transmembrane region" description="Helical" evidence="6">
    <location>
        <begin position="96"/>
        <end position="114"/>
    </location>
</feature>
<feature type="transmembrane region" description="Helical" evidence="6">
    <location>
        <begin position="126"/>
        <end position="155"/>
    </location>
</feature>
<dbReference type="InterPro" id="IPR037294">
    <property type="entry name" value="ABC_BtuC-like"/>
</dbReference>
<feature type="transmembrane region" description="Helical" evidence="6">
    <location>
        <begin position="182"/>
        <end position="214"/>
    </location>
</feature>
<evidence type="ECO:0000256" key="6">
    <source>
        <dbReference type="SAM" id="Phobius"/>
    </source>
</evidence>
<evidence type="ECO:0000256" key="1">
    <source>
        <dbReference type="ARBA" id="ARBA00004141"/>
    </source>
</evidence>
<feature type="transmembrane region" description="Helical" evidence="6">
    <location>
        <begin position="51"/>
        <end position="76"/>
    </location>
</feature>
<dbReference type="GO" id="GO:0043190">
    <property type="term" value="C:ATP-binding cassette (ABC) transporter complex"/>
    <property type="evidence" value="ECO:0007669"/>
    <property type="project" value="InterPro"/>
</dbReference>
<evidence type="ECO:0000256" key="5">
    <source>
        <dbReference type="ARBA" id="ARBA00023136"/>
    </source>
</evidence>
<dbReference type="Gene3D" id="1.10.3470.10">
    <property type="entry name" value="ABC transporter involved in vitamin B12 uptake, BtuC"/>
    <property type="match status" value="1"/>
</dbReference>
<dbReference type="SUPFAM" id="SSF81345">
    <property type="entry name" value="ABC transporter involved in vitamin B12 uptake, BtuC"/>
    <property type="match status" value="1"/>
</dbReference>
<feature type="transmembrane region" description="Helical" evidence="6">
    <location>
        <begin position="226"/>
        <end position="245"/>
    </location>
</feature>
<gene>
    <name evidence="7" type="ORF">UFOPK1446_00216</name>
</gene>
<reference evidence="7" key="1">
    <citation type="submission" date="2020-05" db="EMBL/GenBank/DDBJ databases">
        <authorList>
            <person name="Chiriac C."/>
            <person name="Salcher M."/>
            <person name="Ghai R."/>
            <person name="Kavagutti S V."/>
        </authorList>
    </citation>
    <scope>NUCLEOTIDE SEQUENCE</scope>
</reference>
<dbReference type="AlphaFoldDB" id="A0A6J6BDG7"/>
<dbReference type="PANTHER" id="PTHR30477:SF13">
    <property type="entry name" value="IRON TRANSPORT SYSTEM MEMBRANE PROTEIN HI_0360-RELATED"/>
    <property type="match status" value="1"/>
</dbReference>
<dbReference type="PANTHER" id="PTHR30477">
    <property type="entry name" value="ABC-TRANSPORTER METAL-BINDING PROTEIN"/>
    <property type="match status" value="1"/>
</dbReference>
<name>A0A6J6BDG7_9ZZZZ</name>
<dbReference type="EMBL" id="CAEZSO010000026">
    <property type="protein sequence ID" value="CAB4537230.1"/>
    <property type="molecule type" value="Genomic_DNA"/>
</dbReference>
<keyword evidence="4 6" id="KW-1133">Transmembrane helix</keyword>
<dbReference type="CDD" id="cd06550">
    <property type="entry name" value="TM_ABC_iron-siderophores_like"/>
    <property type="match status" value="1"/>
</dbReference>
<proteinExistence type="inferred from homology"/>
<comment type="subcellular location">
    <subcellularLocation>
        <location evidence="1">Membrane</location>
        <topology evidence="1">Multi-pass membrane protein</topology>
    </subcellularLocation>
</comment>
<feature type="transmembrane region" description="Helical" evidence="6">
    <location>
        <begin position="251"/>
        <end position="269"/>
    </location>
</feature>
<accession>A0A6J6BDG7</accession>
<comment type="similarity">
    <text evidence="2">Belongs to the ABC-3 integral membrane protein family.</text>
</comment>
<dbReference type="Pfam" id="PF00950">
    <property type="entry name" value="ABC-3"/>
    <property type="match status" value="1"/>
</dbReference>
<keyword evidence="3 6" id="KW-0812">Transmembrane</keyword>
<feature type="transmembrane region" description="Helical" evidence="6">
    <location>
        <begin position="20"/>
        <end position="39"/>
    </location>
</feature>
<protein>
    <submittedName>
        <fullName evidence="7">Unannotated protein</fullName>
    </submittedName>
</protein>
<keyword evidence="5 6" id="KW-0472">Membrane</keyword>